<evidence type="ECO:0000259" key="1">
    <source>
        <dbReference type="PROSITE" id="PS51746"/>
    </source>
</evidence>
<accession>A0A5B9VY63</accession>
<dbReference type="InterPro" id="IPR001932">
    <property type="entry name" value="PPM-type_phosphatase-like_dom"/>
</dbReference>
<reference evidence="2 3" key="1">
    <citation type="submission" date="2019-08" db="EMBL/GenBank/DDBJ databases">
        <title>Deep-cultivation of Planctomycetes and their phenomic and genomic characterization uncovers novel biology.</title>
        <authorList>
            <person name="Wiegand S."/>
            <person name="Jogler M."/>
            <person name="Boedeker C."/>
            <person name="Pinto D."/>
            <person name="Vollmers J."/>
            <person name="Rivas-Marin E."/>
            <person name="Kohn T."/>
            <person name="Peeters S.H."/>
            <person name="Heuer A."/>
            <person name="Rast P."/>
            <person name="Oberbeckmann S."/>
            <person name="Bunk B."/>
            <person name="Jeske O."/>
            <person name="Meyerdierks A."/>
            <person name="Storesund J.E."/>
            <person name="Kallscheuer N."/>
            <person name="Luecker S."/>
            <person name="Lage O.M."/>
            <person name="Pohl T."/>
            <person name="Merkel B.J."/>
            <person name="Hornburger P."/>
            <person name="Mueller R.-W."/>
            <person name="Bruemmer F."/>
            <person name="Labrenz M."/>
            <person name="Spormann A.M."/>
            <person name="Op den Camp H."/>
            <person name="Overmann J."/>
            <person name="Amann R."/>
            <person name="Jetten M.S.M."/>
            <person name="Mascher T."/>
            <person name="Medema M.H."/>
            <person name="Devos D.P."/>
            <person name="Kaster A.-K."/>
            <person name="Ovreas L."/>
            <person name="Rohde M."/>
            <person name="Galperin M.Y."/>
            <person name="Jogler C."/>
        </authorList>
    </citation>
    <scope>NUCLEOTIDE SEQUENCE [LARGE SCALE GENOMIC DNA]</scope>
    <source>
        <strain evidence="2 3">OJF2</strain>
    </source>
</reference>
<dbReference type="KEGG" id="agv:OJF2_17480"/>
<keyword evidence="2" id="KW-0378">Hydrolase</keyword>
<evidence type="ECO:0000313" key="2">
    <source>
        <dbReference type="EMBL" id="QEH33248.1"/>
    </source>
</evidence>
<dbReference type="GO" id="GO:0004722">
    <property type="term" value="F:protein serine/threonine phosphatase activity"/>
    <property type="evidence" value="ECO:0007669"/>
    <property type="project" value="UniProtKB-EC"/>
</dbReference>
<dbReference type="SMART" id="SM00332">
    <property type="entry name" value="PP2Cc"/>
    <property type="match status" value="1"/>
</dbReference>
<proteinExistence type="predicted"/>
<feature type="domain" description="PPM-type phosphatase" evidence="1">
    <location>
        <begin position="30"/>
        <end position="299"/>
    </location>
</feature>
<dbReference type="SUPFAM" id="SSF81606">
    <property type="entry name" value="PP2C-like"/>
    <property type="match status" value="1"/>
</dbReference>
<dbReference type="InterPro" id="IPR036457">
    <property type="entry name" value="PPM-type-like_dom_sf"/>
</dbReference>
<protein>
    <submittedName>
        <fullName evidence="2">Serine/threonine phosphatase stp</fullName>
        <ecNumber evidence="2">3.1.3.16</ecNumber>
    </submittedName>
</protein>
<evidence type="ECO:0000313" key="3">
    <source>
        <dbReference type="Proteomes" id="UP000324233"/>
    </source>
</evidence>
<organism evidence="2 3">
    <name type="scientific">Aquisphaera giovannonii</name>
    <dbReference type="NCBI Taxonomy" id="406548"/>
    <lineage>
        <taxon>Bacteria</taxon>
        <taxon>Pseudomonadati</taxon>
        <taxon>Planctomycetota</taxon>
        <taxon>Planctomycetia</taxon>
        <taxon>Isosphaerales</taxon>
        <taxon>Isosphaeraceae</taxon>
        <taxon>Aquisphaera</taxon>
    </lineage>
</organism>
<dbReference type="RefSeq" id="WP_148592990.1">
    <property type="nucleotide sequence ID" value="NZ_CP042997.1"/>
</dbReference>
<dbReference type="PANTHER" id="PTHR47992">
    <property type="entry name" value="PROTEIN PHOSPHATASE"/>
    <property type="match status" value="1"/>
</dbReference>
<dbReference type="OrthoDB" id="9801841at2"/>
<name>A0A5B9VY63_9BACT</name>
<dbReference type="AlphaFoldDB" id="A0A5B9VY63"/>
<dbReference type="Gene3D" id="3.60.40.10">
    <property type="entry name" value="PPM-type phosphatase domain"/>
    <property type="match status" value="1"/>
</dbReference>
<dbReference type="EC" id="3.1.3.16" evidence="2"/>
<dbReference type="PROSITE" id="PS51746">
    <property type="entry name" value="PPM_2"/>
    <property type="match status" value="1"/>
</dbReference>
<dbReference type="Proteomes" id="UP000324233">
    <property type="component" value="Chromosome"/>
</dbReference>
<gene>
    <name evidence="2" type="primary">stp_1</name>
    <name evidence="2" type="ORF">OJF2_17480</name>
</gene>
<dbReference type="Pfam" id="PF13672">
    <property type="entry name" value="PP2C_2"/>
    <property type="match status" value="1"/>
</dbReference>
<dbReference type="CDD" id="cd00143">
    <property type="entry name" value="PP2Cc"/>
    <property type="match status" value="1"/>
</dbReference>
<dbReference type="InterPro" id="IPR015655">
    <property type="entry name" value="PP2C"/>
</dbReference>
<sequence length="302" mass="32955">MSAAHVRPVADELDTGEFQASGIRDRVHAEVSFAGATHPGRIRERNEDQYLIAKLAKSMRICGSSLPEAETIKFSDEEGYLLMVADGMGGVAGGKEASTLAVRTVESFVLDAVKWFLHGDGHEQSALSAELRHALQRADRDILQKAEMEPRLHGMGTTLTVAYSVGDDMFIAHAGDSRAYLYRGGHLERMTSDHTLVQLLVDHGELSPEDAKEHPRRHVITNVVGGPSPGVQVDIQRRKLHDGDLVLLCSDGLTEEVPEPEIASALADCRDLNATVHRLIEATLARGAKDNVTVVVARYRIE</sequence>
<dbReference type="EMBL" id="CP042997">
    <property type="protein sequence ID" value="QEH33248.1"/>
    <property type="molecule type" value="Genomic_DNA"/>
</dbReference>
<dbReference type="SMART" id="SM00331">
    <property type="entry name" value="PP2C_SIG"/>
    <property type="match status" value="1"/>
</dbReference>
<keyword evidence="3" id="KW-1185">Reference proteome</keyword>